<sequence>MPLARAENLAESDTFWQVRTGLATLAQQRIPTADPFSWTAHGESWTLNSWGFNVAVAAVYQAGGLPGVALACAVLVAGIGALVLVLARSLGASPLVSGWLLVLCSPLLIAWLSARPQLVDYAAVLALVLLLRRLVGAGRPAGPLVGLAALAVAVRRGDAVFAAALAVAACGSLAAVRILPVLLLLALPVLASFASRPAVLEYATSRRLLTQAAAGGLAAAVALTAVHLPSLGRPDPAKYPTAAIDAIPSGCRLFNDYLLGGLVLLEQPDVPVSLDSRNDLYGEDHVKRSLLVLDGQGDLEEGLAGAGCVLVLPARGLAQRLRESANWELVSAEAAAQLFVRR</sequence>
<evidence type="ECO:0000313" key="3">
    <source>
        <dbReference type="Proteomes" id="UP000325307"/>
    </source>
</evidence>
<evidence type="ECO:0000313" key="2">
    <source>
        <dbReference type="EMBL" id="GER22204.1"/>
    </source>
</evidence>
<gene>
    <name evidence="2" type="ORF">NCCP1664_07010</name>
</gene>
<keyword evidence="1" id="KW-0472">Membrane</keyword>
<evidence type="ECO:0000256" key="1">
    <source>
        <dbReference type="SAM" id="Phobius"/>
    </source>
</evidence>
<name>A0A5A7NMN1_9MICC</name>
<evidence type="ECO:0008006" key="4">
    <source>
        <dbReference type="Google" id="ProtNLM"/>
    </source>
</evidence>
<dbReference type="OrthoDB" id="3463714at2"/>
<reference evidence="2 3" key="1">
    <citation type="submission" date="2019-09" db="EMBL/GenBank/DDBJ databases">
        <title>Arthrobacter zafarii sp. nov., a moderately thermotolerant and halotolerant actinobacterium isolated from Cholistan desert soil of Pakistan.</title>
        <authorList>
            <person name="Amin A."/>
            <person name="Ahmed I."/>
            <person name="Khalid N."/>
            <person name="Schumann P."/>
            <person name="Busse H.J."/>
            <person name="Khan I.U."/>
            <person name="Li S."/>
            <person name="Li W.J."/>
        </authorList>
    </citation>
    <scope>NUCLEOTIDE SEQUENCE [LARGE SCALE GENOMIC DNA]</scope>
    <source>
        <strain evidence="2 3">NCCP-1664</strain>
    </source>
</reference>
<keyword evidence="1" id="KW-1133">Transmembrane helix</keyword>
<organism evidence="2 3">
    <name type="scientific">Zafaria cholistanensis</name>
    <dbReference type="NCBI Taxonomy" id="1682741"/>
    <lineage>
        <taxon>Bacteria</taxon>
        <taxon>Bacillati</taxon>
        <taxon>Actinomycetota</taxon>
        <taxon>Actinomycetes</taxon>
        <taxon>Micrococcales</taxon>
        <taxon>Micrococcaceae</taxon>
        <taxon>Zafaria</taxon>
    </lineage>
</organism>
<dbReference type="AlphaFoldDB" id="A0A5A7NMN1"/>
<keyword evidence="3" id="KW-1185">Reference proteome</keyword>
<proteinExistence type="predicted"/>
<dbReference type="EMBL" id="BKDJ01000002">
    <property type="protein sequence ID" value="GER22204.1"/>
    <property type="molecule type" value="Genomic_DNA"/>
</dbReference>
<keyword evidence="1" id="KW-0812">Transmembrane</keyword>
<accession>A0A5A7NMN1</accession>
<protein>
    <recommendedName>
        <fullName evidence="4">Glycosyltransferase RgtA/B/C/D-like domain-containing protein</fullName>
    </recommendedName>
</protein>
<comment type="caution">
    <text evidence="2">The sequence shown here is derived from an EMBL/GenBank/DDBJ whole genome shotgun (WGS) entry which is preliminary data.</text>
</comment>
<dbReference type="Proteomes" id="UP000325307">
    <property type="component" value="Unassembled WGS sequence"/>
</dbReference>
<dbReference type="RefSeq" id="WP_149955839.1">
    <property type="nucleotide sequence ID" value="NZ_BKDJ01000002.1"/>
</dbReference>
<feature type="transmembrane region" description="Helical" evidence="1">
    <location>
        <begin position="68"/>
        <end position="87"/>
    </location>
</feature>
<feature type="transmembrane region" description="Helical" evidence="1">
    <location>
        <begin position="94"/>
        <end position="112"/>
    </location>
</feature>